<feature type="domain" description="PAS" evidence="6">
    <location>
        <begin position="31"/>
        <end position="76"/>
    </location>
</feature>
<comment type="catalytic activity">
    <reaction evidence="1">
        <text>ATP + protein L-histidine = ADP + protein N-phospho-L-histidine.</text>
        <dbReference type="EC" id="2.7.13.3"/>
    </reaction>
</comment>
<evidence type="ECO:0000259" key="7">
    <source>
        <dbReference type="PROSITE" id="PS50921"/>
    </source>
</evidence>
<dbReference type="OrthoDB" id="3787288at2"/>
<sequence>MTDANDHTAGESRISHVGSFRFLFDTQEWEWSDEVAEMHGYRPGEVTPTTELIAGHKHPEDRQSFEELLATMLDRRIPFSSRHRIVDTQGEVRHVAVVSQQLTDDSGAVIGAEGFYLDLTAIEERAVKDRVDEHVARFREHQGVIEQAKGMISLAYGVSADRAFEVMRWRSQTANVKVNELARSIVTGVHKYVVLPDPVRQSFDHLLLNAHRTEDQSSPHSNSH</sequence>
<proteinExistence type="predicted"/>
<name>A0A243QGB2_9ACTN</name>
<keyword evidence="9" id="KW-1185">Reference proteome</keyword>
<evidence type="ECO:0000256" key="5">
    <source>
        <dbReference type="ARBA" id="ARBA00022777"/>
    </source>
</evidence>
<dbReference type="Proteomes" id="UP000194632">
    <property type="component" value="Unassembled WGS sequence"/>
</dbReference>
<dbReference type="InterPro" id="IPR000014">
    <property type="entry name" value="PAS"/>
</dbReference>
<dbReference type="GO" id="GO:0004673">
    <property type="term" value="F:protein histidine kinase activity"/>
    <property type="evidence" value="ECO:0007669"/>
    <property type="project" value="UniProtKB-EC"/>
</dbReference>
<dbReference type="InterPro" id="IPR005561">
    <property type="entry name" value="ANTAR"/>
</dbReference>
<evidence type="ECO:0000256" key="3">
    <source>
        <dbReference type="ARBA" id="ARBA00022553"/>
    </source>
</evidence>
<evidence type="ECO:0000256" key="2">
    <source>
        <dbReference type="ARBA" id="ARBA00012438"/>
    </source>
</evidence>
<organism evidence="8 9">
    <name type="scientific">Gordonia lacunae</name>
    <dbReference type="NCBI Taxonomy" id="417102"/>
    <lineage>
        <taxon>Bacteria</taxon>
        <taxon>Bacillati</taxon>
        <taxon>Actinomycetota</taxon>
        <taxon>Actinomycetes</taxon>
        <taxon>Mycobacteriales</taxon>
        <taxon>Gordoniaceae</taxon>
        <taxon>Gordonia</taxon>
    </lineage>
</organism>
<dbReference type="STRING" id="417102.CA982_04275"/>
<dbReference type="Gene3D" id="1.10.10.10">
    <property type="entry name" value="Winged helix-like DNA-binding domain superfamily/Winged helix DNA-binding domain"/>
    <property type="match status" value="1"/>
</dbReference>
<dbReference type="AlphaFoldDB" id="A0A243QGB2"/>
<evidence type="ECO:0000259" key="6">
    <source>
        <dbReference type="PROSITE" id="PS50112"/>
    </source>
</evidence>
<dbReference type="InterPro" id="IPR036388">
    <property type="entry name" value="WH-like_DNA-bd_sf"/>
</dbReference>
<dbReference type="NCBIfam" id="TIGR00229">
    <property type="entry name" value="sensory_box"/>
    <property type="match status" value="1"/>
</dbReference>
<dbReference type="GO" id="GO:0003723">
    <property type="term" value="F:RNA binding"/>
    <property type="evidence" value="ECO:0007669"/>
    <property type="project" value="InterPro"/>
</dbReference>
<dbReference type="RefSeq" id="WP_086534099.1">
    <property type="nucleotide sequence ID" value="NZ_NGFO01000003.1"/>
</dbReference>
<dbReference type="PROSITE" id="PS50112">
    <property type="entry name" value="PAS"/>
    <property type="match status" value="1"/>
</dbReference>
<gene>
    <name evidence="8" type="ORF">CA982_04275</name>
</gene>
<dbReference type="EC" id="2.7.13.3" evidence="2"/>
<dbReference type="EMBL" id="NGFO01000003">
    <property type="protein sequence ID" value="OUC80407.1"/>
    <property type="molecule type" value="Genomic_DNA"/>
</dbReference>
<accession>A0A243QGB2</accession>
<dbReference type="InterPro" id="IPR013655">
    <property type="entry name" value="PAS_fold_3"/>
</dbReference>
<dbReference type="Gene3D" id="3.30.450.20">
    <property type="entry name" value="PAS domain"/>
    <property type="match status" value="1"/>
</dbReference>
<reference evidence="8 9" key="1">
    <citation type="submission" date="2017-05" db="EMBL/GenBank/DDBJ databases">
        <title>Biotechnological potential of actinobacteria isolated from South African environments.</title>
        <authorList>
            <person name="Le Roes-Hill M."/>
            <person name="Prins A."/>
            <person name="Durrell K.A."/>
        </authorList>
    </citation>
    <scope>NUCLEOTIDE SEQUENCE [LARGE SCALE GENOMIC DNA]</scope>
    <source>
        <strain evidence="8">BS2</strain>
    </source>
</reference>
<evidence type="ECO:0000256" key="1">
    <source>
        <dbReference type="ARBA" id="ARBA00000085"/>
    </source>
</evidence>
<keyword evidence="5" id="KW-0418">Kinase</keyword>
<evidence type="ECO:0000313" key="8">
    <source>
        <dbReference type="EMBL" id="OUC80407.1"/>
    </source>
</evidence>
<comment type="caution">
    <text evidence="8">The sequence shown here is derived from an EMBL/GenBank/DDBJ whole genome shotgun (WGS) entry which is preliminary data.</text>
</comment>
<feature type="domain" description="ANTAR" evidence="7">
    <location>
        <begin position="125"/>
        <end position="186"/>
    </location>
</feature>
<keyword evidence="3" id="KW-0597">Phosphoprotein</keyword>
<dbReference type="PANTHER" id="PTHR43304:SF1">
    <property type="entry name" value="PAC DOMAIN-CONTAINING PROTEIN"/>
    <property type="match status" value="1"/>
</dbReference>
<dbReference type="SMART" id="SM01012">
    <property type="entry name" value="ANTAR"/>
    <property type="match status" value="1"/>
</dbReference>
<dbReference type="InterPro" id="IPR035965">
    <property type="entry name" value="PAS-like_dom_sf"/>
</dbReference>
<dbReference type="Pfam" id="PF08447">
    <property type="entry name" value="PAS_3"/>
    <property type="match status" value="1"/>
</dbReference>
<evidence type="ECO:0000256" key="4">
    <source>
        <dbReference type="ARBA" id="ARBA00022679"/>
    </source>
</evidence>
<dbReference type="CDD" id="cd00130">
    <property type="entry name" value="PAS"/>
    <property type="match status" value="1"/>
</dbReference>
<keyword evidence="4" id="KW-0808">Transferase</keyword>
<dbReference type="PROSITE" id="PS50921">
    <property type="entry name" value="ANTAR"/>
    <property type="match status" value="1"/>
</dbReference>
<evidence type="ECO:0000313" key="9">
    <source>
        <dbReference type="Proteomes" id="UP000194632"/>
    </source>
</evidence>
<dbReference type="InterPro" id="IPR052162">
    <property type="entry name" value="Sensor_kinase/Photoreceptor"/>
</dbReference>
<protein>
    <recommendedName>
        <fullName evidence="2">histidine kinase</fullName>
        <ecNumber evidence="2">2.7.13.3</ecNumber>
    </recommendedName>
</protein>
<dbReference type="SUPFAM" id="SSF55785">
    <property type="entry name" value="PYP-like sensor domain (PAS domain)"/>
    <property type="match status" value="1"/>
</dbReference>
<dbReference type="PANTHER" id="PTHR43304">
    <property type="entry name" value="PHYTOCHROME-LIKE PROTEIN CPH1"/>
    <property type="match status" value="1"/>
</dbReference>
<dbReference type="Pfam" id="PF03861">
    <property type="entry name" value="ANTAR"/>
    <property type="match status" value="1"/>
</dbReference>